<proteinExistence type="predicted"/>
<name>A0A544SZU4_9BACI</name>
<gene>
    <name evidence="1" type="ORF">FG382_16715</name>
</gene>
<dbReference type="RefSeq" id="WP_142540027.1">
    <property type="nucleotide sequence ID" value="NZ_BMIE01000008.1"/>
</dbReference>
<evidence type="ECO:0000313" key="2">
    <source>
        <dbReference type="Proteomes" id="UP000317316"/>
    </source>
</evidence>
<dbReference type="Proteomes" id="UP000317316">
    <property type="component" value="Unassembled WGS sequence"/>
</dbReference>
<dbReference type="AlphaFoldDB" id="A0A544SZU4"/>
<evidence type="ECO:0000313" key="1">
    <source>
        <dbReference type="EMBL" id="TQR10707.1"/>
    </source>
</evidence>
<keyword evidence="2" id="KW-1185">Reference proteome</keyword>
<comment type="caution">
    <text evidence="1">The sequence shown here is derived from an EMBL/GenBank/DDBJ whole genome shotgun (WGS) entry which is preliminary data.</text>
</comment>
<reference evidence="1 2" key="1">
    <citation type="submission" date="2019-05" db="EMBL/GenBank/DDBJ databases">
        <title>Psychrobacillus vulpis sp. nov., a new species isolated from feces of a red fox that inhabits in The Tablas de Daimiel Natural Park, Albacete, Spain.</title>
        <authorList>
            <person name="Rodriguez M."/>
            <person name="Reina J.C."/>
            <person name="Bejar V."/>
            <person name="Llamas I."/>
        </authorList>
    </citation>
    <scope>NUCLEOTIDE SEQUENCE [LARGE SCALE GENOMIC DNA]</scope>
    <source>
        <strain evidence="1 2">NEAU-3TGS17</strain>
    </source>
</reference>
<accession>A0A544SZU4</accession>
<organism evidence="1 2">
    <name type="scientific">Psychrobacillus lasiicapitis</name>
    <dbReference type="NCBI Taxonomy" id="1636719"/>
    <lineage>
        <taxon>Bacteria</taxon>
        <taxon>Bacillati</taxon>
        <taxon>Bacillota</taxon>
        <taxon>Bacilli</taxon>
        <taxon>Bacillales</taxon>
        <taxon>Bacillaceae</taxon>
        <taxon>Psychrobacillus</taxon>
    </lineage>
</organism>
<sequence length="159" mass="18279">MLSSGSIICEESPSEVLELSAIKSILNAYSGSEIFDIAWEASINPWVENTYAMLNLHSGKLVGHEEFTMKLNTSYLILRKIRLQSLNPGDILNEKELMEFHRFGKPLQVYCENSNLNLKQRVIEYESNIWAQCSWYWEAIITESLDNFYDNSMNQAVGD</sequence>
<dbReference type="EMBL" id="VDGH01000010">
    <property type="protein sequence ID" value="TQR10707.1"/>
    <property type="molecule type" value="Genomic_DNA"/>
</dbReference>
<protein>
    <submittedName>
        <fullName evidence="1">Uncharacterized protein</fullName>
    </submittedName>
</protein>